<evidence type="ECO:0000313" key="1">
    <source>
        <dbReference type="EMBL" id="BAN27139.1"/>
    </source>
</evidence>
<dbReference type="Proteomes" id="UP000013966">
    <property type="component" value="Plasmid p1"/>
</dbReference>
<accession>R4WRE1</accession>
<sequence>MVTSIAFDADGGVPDDGVLAPDGALAPLGDDAADGVDAVAGLDAGATGLEAATAGLEAAVAGLDAAAGLDADVVGLEAAAGLDGADEGLAAGAAPPVVAGASELELPPLHPATTVAKAKAIAATVKCPFICGTPLLDGARPDALANIVREHFRRNKWSDDD</sequence>
<evidence type="ECO:0000313" key="2">
    <source>
        <dbReference type="Proteomes" id="UP000013966"/>
    </source>
</evidence>
<dbReference type="PATRIC" id="fig|758793.3.peg.5354"/>
<geneLocation type="plasmid" evidence="1 2">
    <name>p1</name>
</geneLocation>
<reference evidence="1 2" key="2">
    <citation type="journal article" date="2018" name="Int. J. Syst. Evol. Microbiol.">
        <title>Burkholderia insecticola sp. nov., a gut symbiotic bacterium of the bean bug Riptortus pedestris.</title>
        <authorList>
            <person name="Takeshita K."/>
            <person name="Tamaki H."/>
            <person name="Ohbayashi T."/>
            <person name="Meng X.-Y."/>
            <person name="Sone T."/>
            <person name="Mitani Y."/>
            <person name="Peeters C."/>
            <person name="Kikuchi Y."/>
            <person name="Vandamme P."/>
        </authorList>
    </citation>
    <scope>NUCLEOTIDE SEQUENCE [LARGE SCALE GENOMIC DNA]</scope>
    <source>
        <strain evidence="1">RPE64</strain>
        <plasmid evidence="1 2">p1</plasmid>
    </source>
</reference>
<dbReference type="RefSeq" id="WP_016347848.1">
    <property type="nucleotide sequence ID" value="NC_021289.1"/>
</dbReference>
<keyword evidence="2" id="KW-1185">Reference proteome</keyword>
<keyword evidence="1" id="KW-0614">Plasmid</keyword>
<name>R4WRE1_9BURK</name>
<organism evidence="1 2">
    <name type="scientific">Caballeronia insecticola</name>
    <dbReference type="NCBI Taxonomy" id="758793"/>
    <lineage>
        <taxon>Bacteria</taxon>
        <taxon>Pseudomonadati</taxon>
        <taxon>Pseudomonadota</taxon>
        <taxon>Betaproteobacteria</taxon>
        <taxon>Burkholderiales</taxon>
        <taxon>Burkholderiaceae</taxon>
        <taxon>Caballeronia</taxon>
    </lineage>
</organism>
<protein>
    <submittedName>
        <fullName evidence="1">Uncharacterized protein</fullName>
    </submittedName>
</protein>
<gene>
    <name evidence="1" type="ORF">BRPE64_DCDS02030</name>
</gene>
<dbReference type="EMBL" id="AP013061">
    <property type="protein sequence ID" value="BAN27139.1"/>
    <property type="molecule type" value="Genomic_DNA"/>
</dbReference>
<reference evidence="1 2" key="1">
    <citation type="journal article" date="2013" name="Genome Announc.">
        <title>Complete Genome Sequence of Burkholderia sp. Strain RPE64, Bacterial Symbiont of the Bean Bug Riptortus pedestris.</title>
        <authorList>
            <person name="Shibata T.F."/>
            <person name="Maeda T."/>
            <person name="Nikoh N."/>
            <person name="Yamaguchi K."/>
            <person name="Oshima K."/>
            <person name="Hattori M."/>
            <person name="Nishiyama T."/>
            <person name="Hasebe M."/>
            <person name="Fukatsu T."/>
            <person name="Kikuchi Y."/>
            <person name="Shigenobu S."/>
        </authorList>
    </citation>
    <scope>NUCLEOTIDE SEQUENCE [LARGE SCALE GENOMIC DNA]</scope>
    <source>
        <plasmid evidence="1 2">p1</plasmid>
    </source>
</reference>
<proteinExistence type="predicted"/>
<dbReference type="KEGG" id="buo:BRPE64_DCDS02030"/>
<dbReference type="AlphaFoldDB" id="R4WRE1"/>
<dbReference type="HOGENOM" id="CLU_1640606_0_0_4"/>